<keyword evidence="2" id="KW-1185">Reference proteome</keyword>
<reference evidence="1" key="1">
    <citation type="submission" date="2022-11" db="EMBL/GenBank/DDBJ databases">
        <title>Genome Sequence of Nemania bipapillata.</title>
        <authorList>
            <person name="Buettner E."/>
        </authorList>
    </citation>
    <scope>NUCLEOTIDE SEQUENCE</scope>
    <source>
        <strain evidence="1">CP14</strain>
    </source>
</reference>
<evidence type="ECO:0000313" key="2">
    <source>
        <dbReference type="Proteomes" id="UP001153334"/>
    </source>
</evidence>
<comment type="caution">
    <text evidence="1">The sequence shown here is derived from an EMBL/GenBank/DDBJ whole genome shotgun (WGS) entry which is preliminary data.</text>
</comment>
<accession>A0ACC2HYE5</accession>
<dbReference type="Proteomes" id="UP001153334">
    <property type="component" value="Unassembled WGS sequence"/>
</dbReference>
<gene>
    <name evidence="1" type="ORF">ONZ43_g6623</name>
</gene>
<proteinExistence type="predicted"/>
<sequence>MQGVNLRFDFTKAWNPDANHACVAATIRDVTCNGANQRMGLRCLPVLWRAPRDQFGGGFANYMGSVLGE</sequence>
<protein>
    <submittedName>
        <fullName evidence="1">Uncharacterized protein</fullName>
    </submittedName>
</protein>
<evidence type="ECO:0000313" key="1">
    <source>
        <dbReference type="EMBL" id="KAJ8107804.1"/>
    </source>
</evidence>
<name>A0ACC2HYE5_9PEZI</name>
<dbReference type="EMBL" id="JAPESX010002435">
    <property type="protein sequence ID" value="KAJ8107804.1"/>
    <property type="molecule type" value="Genomic_DNA"/>
</dbReference>
<organism evidence="1 2">
    <name type="scientific">Nemania bipapillata</name>
    <dbReference type="NCBI Taxonomy" id="110536"/>
    <lineage>
        <taxon>Eukaryota</taxon>
        <taxon>Fungi</taxon>
        <taxon>Dikarya</taxon>
        <taxon>Ascomycota</taxon>
        <taxon>Pezizomycotina</taxon>
        <taxon>Sordariomycetes</taxon>
        <taxon>Xylariomycetidae</taxon>
        <taxon>Xylariales</taxon>
        <taxon>Xylariaceae</taxon>
        <taxon>Nemania</taxon>
    </lineage>
</organism>